<reference evidence="1 2" key="1">
    <citation type="journal article" date="2011" name="Stand. Genomic Sci.">
        <title>Complete genome sequence of 'Thioalkalivibrio sulfidophilus' HL-EbGr7.</title>
        <authorList>
            <person name="Muyzer G."/>
            <person name="Sorokin D.Y."/>
            <person name="Mavromatis K."/>
            <person name="Lapidus A."/>
            <person name="Clum A."/>
            <person name="Ivanova N."/>
            <person name="Pati A."/>
            <person name="d'Haeseleer P."/>
            <person name="Woyke T."/>
            <person name="Kyrpides N.C."/>
        </authorList>
    </citation>
    <scope>NUCLEOTIDE SEQUENCE [LARGE SCALE GENOMIC DNA]</scope>
    <source>
        <strain evidence="1 2">HL-EbGR7</strain>
    </source>
</reference>
<accession>B8GPM2</accession>
<dbReference type="KEGG" id="tgr:Tgr7_1103"/>
<dbReference type="eggNOG" id="ENOG5033HAX">
    <property type="taxonomic scope" value="Bacteria"/>
</dbReference>
<evidence type="ECO:0000313" key="2">
    <source>
        <dbReference type="Proteomes" id="UP000002383"/>
    </source>
</evidence>
<organism evidence="1 2">
    <name type="scientific">Thioalkalivibrio sulfidiphilus (strain HL-EbGR7)</name>
    <dbReference type="NCBI Taxonomy" id="396588"/>
    <lineage>
        <taxon>Bacteria</taxon>
        <taxon>Pseudomonadati</taxon>
        <taxon>Pseudomonadota</taxon>
        <taxon>Gammaproteobacteria</taxon>
        <taxon>Chromatiales</taxon>
        <taxon>Ectothiorhodospiraceae</taxon>
        <taxon>Thioalkalivibrio</taxon>
    </lineage>
</organism>
<dbReference type="HOGENOM" id="CLU_177580_2_2_6"/>
<dbReference type="Proteomes" id="UP000002383">
    <property type="component" value="Chromosome"/>
</dbReference>
<proteinExistence type="predicted"/>
<sequence length="73" mass="8250">MKVKDLIDEAEALPVEDRVLVVDSLLRSLNPPESKMDEKWASIARKRLQEVRFGAVEAVPGEDVFAKIWGDRS</sequence>
<keyword evidence="2" id="KW-1185">Reference proteome</keyword>
<gene>
    <name evidence="1" type="ordered locus">Tgr7_1103</name>
</gene>
<dbReference type="Pfam" id="PF09720">
    <property type="entry name" value="Unstab_antitox"/>
    <property type="match status" value="1"/>
</dbReference>
<dbReference type="RefSeq" id="WP_012637673.1">
    <property type="nucleotide sequence ID" value="NC_011901.1"/>
</dbReference>
<dbReference type="EMBL" id="CP001339">
    <property type="protein sequence ID" value="ACL72189.1"/>
    <property type="molecule type" value="Genomic_DNA"/>
</dbReference>
<name>B8GPM2_THISH</name>
<protein>
    <submittedName>
        <fullName evidence="1">Addiction module component</fullName>
    </submittedName>
</protein>
<dbReference type="OrthoDB" id="8549727at2"/>
<evidence type="ECO:0000313" key="1">
    <source>
        <dbReference type="EMBL" id="ACL72189.1"/>
    </source>
</evidence>
<dbReference type="AlphaFoldDB" id="B8GPM2"/>
<dbReference type="InterPro" id="IPR013406">
    <property type="entry name" value="CHP02574_addiction_mod"/>
</dbReference>
<dbReference type="STRING" id="396588.Tgr7_1103"/>